<organism evidence="1 2">
    <name type="scientific">Trichinella papuae</name>
    <dbReference type="NCBI Taxonomy" id="268474"/>
    <lineage>
        <taxon>Eukaryota</taxon>
        <taxon>Metazoa</taxon>
        <taxon>Ecdysozoa</taxon>
        <taxon>Nematoda</taxon>
        <taxon>Enoplea</taxon>
        <taxon>Dorylaimia</taxon>
        <taxon>Trichinellida</taxon>
        <taxon>Trichinellidae</taxon>
        <taxon>Trichinella</taxon>
    </lineage>
</organism>
<protein>
    <submittedName>
        <fullName evidence="1">Uncharacterized protein</fullName>
    </submittedName>
</protein>
<accession>A0A0V1M545</accession>
<dbReference type="EMBL" id="JYDO01000215">
    <property type="protein sequence ID" value="KRZ66989.1"/>
    <property type="molecule type" value="Genomic_DNA"/>
</dbReference>
<dbReference type="Proteomes" id="UP000054843">
    <property type="component" value="Unassembled WGS sequence"/>
</dbReference>
<comment type="caution">
    <text evidence="1">The sequence shown here is derived from an EMBL/GenBank/DDBJ whole genome shotgun (WGS) entry which is preliminary data.</text>
</comment>
<dbReference type="AlphaFoldDB" id="A0A0V1M545"/>
<name>A0A0V1M545_9BILA</name>
<evidence type="ECO:0000313" key="2">
    <source>
        <dbReference type="Proteomes" id="UP000054843"/>
    </source>
</evidence>
<evidence type="ECO:0000313" key="1">
    <source>
        <dbReference type="EMBL" id="KRZ66989.1"/>
    </source>
</evidence>
<proteinExistence type="predicted"/>
<reference evidence="1 2" key="1">
    <citation type="submission" date="2015-01" db="EMBL/GenBank/DDBJ databases">
        <title>Evolution of Trichinella species and genotypes.</title>
        <authorList>
            <person name="Korhonen P.K."/>
            <person name="Edoardo P."/>
            <person name="Giuseppe L.R."/>
            <person name="Gasser R.B."/>
        </authorList>
    </citation>
    <scope>NUCLEOTIDE SEQUENCE [LARGE SCALE GENOMIC DNA]</scope>
    <source>
        <strain evidence="1">ISS1980</strain>
    </source>
</reference>
<gene>
    <name evidence="1" type="ORF">T10_10543</name>
</gene>
<sequence>MLLLNASHSGRSKQTFRDVLSIYIFKKKYQRSKTQQYSIHLKLHNLPSVLKFQVKYDQLERMKEKLKHQCRRTPAVRFIYGRMPRCLVKGSQDIYDDA</sequence>
<keyword evidence="2" id="KW-1185">Reference proteome</keyword>